<dbReference type="Pfam" id="PF00179">
    <property type="entry name" value="UQ_con"/>
    <property type="match status" value="1"/>
</dbReference>
<comment type="caution">
    <text evidence="5">The sequence shown here is derived from an EMBL/GenBank/DDBJ whole genome shotgun (WGS) entry which is preliminary data.</text>
</comment>
<sequence>MPSISPSKFAFYASCSSNDLRHLSYAFPAEEKYIQQFIDVIQPLEDQKNVMFEIMSHLAGFLDPEIMEMIIEIKDITFPTDEEESRMKEQWDLVDPETKIGEYKVLFQNLKAKNAFPDPNDFRLDLFSWRMECNIITLAKFLSVPHSTVETCTPFGEVKKLYHTHCEKLKPSSVMDELYKSAEKDFAVPVKHDKAIIPEELNDLKFRLVCPDNVNIEIEANVAWEIGYIAEMVESFYGGSADRMEVIELQLHPDDVNTVVDFCQRKIEGLEPLHNLVPEKVFRLHQIAEFLKMDSLLEWTAYLISQLIRGKNPKEIRAVVDLDGVMVTQAAHLRMDNVKNAENLLPKLELLKFCDQNWMSWKNPIVPHHPILGTKPQKLWFQEHGTDNADGRIPLNEIFYLGRKQSDEDDLRGDELATDIYTDGGSSSQKFNDREGQISNPVTNCKEDQQSASLEVAETLSNFQLLQSVVPIDHYFLGKHGKIDAARKFLKKVQQDWDILQKNLPGGICVRGYEDRIDLLRAVIVGADGTPYQDGLFFFDFLLPPEYPDDPPLAYYHSEGWQINPNLDEEGKVRLSLLNTCTGEGDEAWVPSSSTILQVLVSLQGLVLNSKPYFTEAGYDKQLGTAEGEKKSLSYNENTFLLNCETMMCQMRKPPKLTLRILLSSITESAGIIF</sequence>
<dbReference type="PANTHER" id="PTHR46116">
    <property type="entry name" value="(E3-INDEPENDENT) E2 UBIQUITIN-CONJUGATING ENZYME"/>
    <property type="match status" value="1"/>
</dbReference>
<dbReference type="SMART" id="SM00212">
    <property type="entry name" value="UBCc"/>
    <property type="match status" value="1"/>
</dbReference>
<organism evidence="5 6">
    <name type="scientific">Castilleja foliolosa</name>
    <dbReference type="NCBI Taxonomy" id="1961234"/>
    <lineage>
        <taxon>Eukaryota</taxon>
        <taxon>Viridiplantae</taxon>
        <taxon>Streptophyta</taxon>
        <taxon>Embryophyta</taxon>
        <taxon>Tracheophyta</taxon>
        <taxon>Spermatophyta</taxon>
        <taxon>Magnoliopsida</taxon>
        <taxon>eudicotyledons</taxon>
        <taxon>Gunneridae</taxon>
        <taxon>Pentapetalae</taxon>
        <taxon>asterids</taxon>
        <taxon>lamiids</taxon>
        <taxon>Lamiales</taxon>
        <taxon>Orobanchaceae</taxon>
        <taxon>Pedicularideae</taxon>
        <taxon>Castillejinae</taxon>
        <taxon>Castilleja</taxon>
    </lineage>
</organism>
<comment type="pathway">
    <text evidence="1">Protein modification; protein ubiquitination.</text>
</comment>
<keyword evidence="6" id="KW-1185">Reference proteome</keyword>
<feature type="domain" description="UBC core" evidence="4">
    <location>
        <begin position="488"/>
        <end position="648"/>
    </location>
</feature>
<dbReference type="CDD" id="cd23837">
    <property type="entry name" value="UBCc_UBE2O"/>
    <property type="match status" value="1"/>
</dbReference>
<dbReference type="InterPro" id="IPR016135">
    <property type="entry name" value="UBQ-conjugating_enzyme/RWD"/>
</dbReference>
<name>A0ABD3D7V5_9LAMI</name>
<evidence type="ECO:0000256" key="3">
    <source>
        <dbReference type="ARBA" id="ARBA00022786"/>
    </source>
</evidence>
<keyword evidence="3" id="KW-0833">Ubl conjugation pathway</keyword>
<protein>
    <submittedName>
        <fullName evidence="5">Ubiquitin-conjugating enzyme E2 23</fullName>
        <ecNumber evidence="5">2.3.2.24</ecNumber>
    </submittedName>
</protein>
<keyword evidence="5" id="KW-0012">Acyltransferase</keyword>
<dbReference type="Gene3D" id="3.30.710.10">
    <property type="entry name" value="Potassium Channel Kv1.1, Chain A"/>
    <property type="match status" value="1"/>
</dbReference>
<dbReference type="AlphaFoldDB" id="A0ABD3D7V5"/>
<keyword evidence="2 5" id="KW-0808">Transferase</keyword>
<dbReference type="GO" id="GO:0061631">
    <property type="term" value="F:ubiquitin conjugating enzyme activity"/>
    <property type="evidence" value="ECO:0007669"/>
    <property type="project" value="UniProtKB-EC"/>
</dbReference>
<reference evidence="6" key="1">
    <citation type="journal article" date="2024" name="IScience">
        <title>Strigolactones Initiate the Formation of Haustorium-like Structures in Castilleja.</title>
        <authorList>
            <person name="Buerger M."/>
            <person name="Peterson D."/>
            <person name="Chory J."/>
        </authorList>
    </citation>
    <scope>NUCLEOTIDE SEQUENCE [LARGE SCALE GENOMIC DNA]</scope>
</reference>
<proteinExistence type="predicted"/>
<dbReference type="Gene3D" id="3.10.110.10">
    <property type="entry name" value="Ubiquitin Conjugating Enzyme"/>
    <property type="match status" value="1"/>
</dbReference>
<gene>
    <name evidence="5" type="primary">UBC23_1</name>
    <name evidence="5" type="ORF">CASFOL_019583</name>
</gene>
<evidence type="ECO:0000256" key="2">
    <source>
        <dbReference type="ARBA" id="ARBA00022679"/>
    </source>
</evidence>
<dbReference type="EC" id="2.3.2.24" evidence="5"/>
<accession>A0ABD3D7V5</accession>
<evidence type="ECO:0000313" key="6">
    <source>
        <dbReference type="Proteomes" id="UP001632038"/>
    </source>
</evidence>
<dbReference type="SUPFAM" id="SSF54495">
    <property type="entry name" value="UBC-like"/>
    <property type="match status" value="1"/>
</dbReference>
<dbReference type="Proteomes" id="UP001632038">
    <property type="component" value="Unassembled WGS sequence"/>
</dbReference>
<dbReference type="PANTHER" id="PTHR46116:SF21">
    <property type="entry name" value="UBIQUITIN-CONJUGATING ENZYME E2 23-RELATED"/>
    <property type="match status" value="1"/>
</dbReference>
<dbReference type="InterPro" id="IPR011333">
    <property type="entry name" value="SKP1/BTB/POZ_sf"/>
</dbReference>
<dbReference type="PROSITE" id="PS50127">
    <property type="entry name" value="UBC_2"/>
    <property type="match status" value="1"/>
</dbReference>
<evidence type="ECO:0000259" key="4">
    <source>
        <dbReference type="PROSITE" id="PS50127"/>
    </source>
</evidence>
<evidence type="ECO:0000256" key="1">
    <source>
        <dbReference type="ARBA" id="ARBA00004906"/>
    </source>
</evidence>
<dbReference type="InterPro" id="IPR000608">
    <property type="entry name" value="UBC"/>
</dbReference>
<evidence type="ECO:0000313" key="5">
    <source>
        <dbReference type="EMBL" id="KAL3637284.1"/>
    </source>
</evidence>
<dbReference type="EMBL" id="JAVIJP010000026">
    <property type="protein sequence ID" value="KAL3637284.1"/>
    <property type="molecule type" value="Genomic_DNA"/>
</dbReference>